<dbReference type="InterPro" id="IPR008136">
    <property type="entry name" value="CinA_C"/>
</dbReference>
<proteinExistence type="predicted"/>
<protein>
    <submittedName>
        <fullName evidence="3">CinA family protein</fullName>
    </submittedName>
</protein>
<organism evidence="3 4">
    <name type="scientific">Helicobacter aurati</name>
    <dbReference type="NCBI Taxonomy" id="137778"/>
    <lineage>
        <taxon>Bacteria</taxon>
        <taxon>Pseudomonadati</taxon>
        <taxon>Campylobacterota</taxon>
        <taxon>Epsilonproteobacteria</taxon>
        <taxon>Campylobacterales</taxon>
        <taxon>Helicobacteraceae</taxon>
        <taxon>Helicobacter</taxon>
    </lineage>
</organism>
<dbReference type="AlphaFoldDB" id="A0A3D8J8H0"/>
<feature type="region of interest" description="Disordered" evidence="1">
    <location>
        <begin position="44"/>
        <end position="75"/>
    </location>
</feature>
<evidence type="ECO:0000259" key="2">
    <source>
        <dbReference type="Pfam" id="PF02464"/>
    </source>
</evidence>
<feature type="compositionally biased region" description="Basic and acidic residues" evidence="1">
    <location>
        <begin position="14"/>
        <end position="23"/>
    </location>
</feature>
<dbReference type="EMBL" id="NXLW01000003">
    <property type="protein sequence ID" value="RDU73151.1"/>
    <property type="molecule type" value="Genomic_DNA"/>
</dbReference>
<accession>A0A3D8J8H0</accession>
<evidence type="ECO:0000256" key="1">
    <source>
        <dbReference type="SAM" id="MobiDB-lite"/>
    </source>
</evidence>
<feature type="domain" description="CinA C-terminal" evidence="2">
    <location>
        <begin position="163"/>
        <end position="284"/>
    </location>
</feature>
<dbReference type="RefSeq" id="WP_104762700.1">
    <property type="nucleotide sequence ID" value="NZ_FZPM01000006.1"/>
</dbReference>
<dbReference type="Gene3D" id="3.90.950.20">
    <property type="entry name" value="CinA-like"/>
    <property type="match status" value="1"/>
</dbReference>
<dbReference type="Pfam" id="PF02464">
    <property type="entry name" value="CinA"/>
    <property type="match status" value="1"/>
</dbReference>
<name>A0A3D8J8H0_9HELI</name>
<reference evidence="3 4" key="1">
    <citation type="submission" date="2018-04" db="EMBL/GenBank/DDBJ databases">
        <title>Novel Campyloabacter and Helicobacter Species and Strains.</title>
        <authorList>
            <person name="Mannion A.J."/>
            <person name="Shen Z."/>
            <person name="Fox J.G."/>
        </authorList>
    </citation>
    <scope>NUCLEOTIDE SEQUENCE [LARGE SCALE GENOMIC DNA]</scope>
    <source>
        <strain evidence="3 4">MIT 97-5075</strain>
    </source>
</reference>
<feature type="region of interest" description="Disordered" evidence="1">
    <location>
        <begin position="1"/>
        <end position="26"/>
    </location>
</feature>
<dbReference type="InterPro" id="IPR036653">
    <property type="entry name" value="CinA-like_C"/>
</dbReference>
<evidence type="ECO:0000313" key="3">
    <source>
        <dbReference type="EMBL" id="RDU73151.1"/>
    </source>
</evidence>
<sequence>MNKKSYKKYMFSSKDSKDYPKKDNRYKRKISKLLALKKNNIIDAQNLAHSSKPHKSPPKSPTTKAKQTVDSQKKYNHSYKHQSVPITQNHDQENICFEILGFEQQSTLQIIGGYANKHHITLSCPPDNHYEIIAQGNHSHLESFFQELQALFGEKLLKGDLVAFFIQKLIRESLTICVAESCTGGVLSAMLTSVNGASQVYKGGITAYSIESKKNILKIQDSILQESGVYSEACVRAMARSAMQLFNADIAIATSGLTTKDTSANNFLKLPAGYVFSCILCKSKLPIVISQNYLSTPPLTSTHTAIPSRLFIQQQASLWAIRLALNALNV</sequence>
<dbReference type="SUPFAM" id="SSF142433">
    <property type="entry name" value="CinA-like"/>
    <property type="match status" value="1"/>
</dbReference>
<dbReference type="NCBIfam" id="TIGR00199">
    <property type="entry name" value="PncC_domain"/>
    <property type="match status" value="1"/>
</dbReference>
<keyword evidence="4" id="KW-1185">Reference proteome</keyword>
<dbReference type="Proteomes" id="UP000256424">
    <property type="component" value="Unassembled WGS sequence"/>
</dbReference>
<dbReference type="OrthoDB" id="9801454at2"/>
<gene>
    <name evidence="3" type="ORF">CQA66_02720</name>
</gene>
<evidence type="ECO:0000313" key="4">
    <source>
        <dbReference type="Proteomes" id="UP000256424"/>
    </source>
</evidence>
<comment type="caution">
    <text evidence="3">The sequence shown here is derived from an EMBL/GenBank/DDBJ whole genome shotgun (WGS) entry which is preliminary data.</text>
</comment>